<dbReference type="EMBL" id="SDIL01000025">
    <property type="protein sequence ID" value="RXK39887.1"/>
    <property type="molecule type" value="Genomic_DNA"/>
</dbReference>
<dbReference type="AlphaFoldDB" id="A0A4V1M4C5"/>
<sequence length="107" mass="11764">MSYLLRDSTATIVHIDDEVIRASVGVGELFSPPTVTLRACYGVPISIPSAIESAGSTAEEGKQNWLVGNTLENVTSVTGWEEKVELRWPFVSEQGKKDDWEGREVLL</sequence>
<dbReference type="InParanoid" id="A0A4V1M4C5"/>
<reference evidence="1 2" key="1">
    <citation type="submission" date="2016-06" db="EMBL/GenBank/DDBJ databases">
        <title>Evolution of pathogenesis and genome organization in the Tremellales.</title>
        <authorList>
            <person name="Cuomo C."/>
            <person name="Litvintseva A."/>
            <person name="Heitman J."/>
            <person name="Chen Y."/>
            <person name="Sun S."/>
            <person name="Springer D."/>
            <person name="Dromer F."/>
            <person name="Young S."/>
            <person name="Zeng Q."/>
            <person name="Chapman S."/>
            <person name="Gujja S."/>
            <person name="Saif S."/>
            <person name="Birren B."/>
        </authorList>
    </citation>
    <scope>NUCLEOTIDE SEQUENCE [LARGE SCALE GENOMIC DNA]</scope>
    <source>
        <strain evidence="1 2">ATCC 28783</strain>
    </source>
</reference>
<dbReference type="VEuPathDB" id="FungiDB:TREMEDRAFT_74880"/>
<dbReference type="Proteomes" id="UP000289152">
    <property type="component" value="Unassembled WGS sequence"/>
</dbReference>
<gene>
    <name evidence="1" type="ORF">M231_02821</name>
</gene>
<protein>
    <submittedName>
        <fullName evidence="1">Uncharacterized protein</fullName>
    </submittedName>
</protein>
<name>A0A4V1M4C5_TREME</name>
<keyword evidence="2" id="KW-1185">Reference proteome</keyword>
<evidence type="ECO:0000313" key="2">
    <source>
        <dbReference type="Proteomes" id="UP000289152"/>
    </source>
</evidence>
<dbReference type="STRING" id="5217.A0A4V1M4C5"/>
<proteinExistence type="predicted"/>
<organism evidence="1 2">
    <name type="scientific">Tremella mesenterica</name>
    <name type="common">Jelly fungus</name>
    <dbReference type="NCBI Taxonomy" id="5217"/>
    <lineage>
        <taxon>Eukaryota</taxon>
        <taxon>Fungi</taxon>
        <taxon>Dikarya</taxon>
        <taxon>Basidiomycota</taxon>
        <taxon>Agaricomycotina</taxon>
        <taxon>Tremellomycetes</taxon>
        <taxon>Tremellales</taxon>
        <taxon>Tremellaceae</taxon>
        <taxon>Tremella</taxon>
    </lineage>
</organism>
<accession>A0A4V1M4C5</accession>
<comment type="caution">
    <text evidence="1">The sequence shown here is derived from an EMBL/GenBank/DDBJ whole genome shotgun (WGS) entry which is preliminary data.</text>
</comment>
<evidence type="ECO:0000313" key="1">
    <source>
        <dbReference type="EMBL" id="RXK39887.1"/>
    </source>
</evidence>